<feature type="repeat" description="ANK" evidence="2">
    <location>
        <begin position="662"/>
        <end position="694"/>
    </location>
</feature>
<dbReference type="InterPro" id="IPR027417">
    <property type="entry name" value="P-loop_NTPase"/>
</dbReference>
<keyword evidence="2" id="KW-0040">ANK repeat</keyword>
<dbReference type="Proteomes" id="UP000700596">
    <property type="component" value="Unassembled WGS sequence"/>
</dbReference>
<dbReference type="Pfam" id="PF13857">
    <property type="entry name" value="Ank_5"/>
    <property type="match status" value="2"/>
</dbReference>
<dbReference type="AlphaFoldDB" id="A0A9P9EDD8"/>
<feature type="domain" description="GPI inositol-deacylase winged helix" evidence="3">
    <location>
        <begin position="368"/>
        <end position="446"/>
    </location>
</feature>
<feature type="repeat" description="ANK" evidence="2">
    <location>
        <begin position="901"/>
        <end position="933"/>
    </location>
</feature>
<dbReference type="Pfam" id="PF24883">
    <property type="entry name" value="NPHP3_N"/>
    <property type="match status" value="1"/>
</dbReference>
<organism evidence="5 6">
    <name type="scientific">Dendryphion nanum</name>
    <dbReference type="NCBI Taxonomy" id="256645"/>
    <lineage>
        <taxon>Eukaryota</taxon>
        <taxon>Fungi</taxon>
        <taxon>Dikarya</taxon>
        <taxon>Ascomycota</taxon>
        <taxon>Pezizomycotina</taxon>
        <taxon>Dothideomycetes</taxon>
        <taxon>Pleosporomycetidae</taxon>
        <taxon>Pleosporales</taxon>
        <taxon>Torulaceae</taxon>
        <taxon>Dendryphion</taxon>
    </lineage>
</organism>
<dbReference type="OrthoDB" id="5418336at2759"/>
<dbReference type="InterPro" id="IPR056884">
    <property type="entry name" value="NPHP3-like_N"/>
</dbReference>
<evidence type="ECO:0000313" key="5">
    <source>
        <dbReference type="EMBL" id="KAH7135428.1"/>
    </source>
</evidence>
<dbReference type="SUPFAM" id="SSF48403">
    <property type="entry name" value="Ankyrin repeat"/>
    <property type="match status" value="1"/>
</dbReference>
<dbReference type="Gene3D" id="1.25.40.20">
    <property type="entry name" value="Ankyrin repeat-containing domain"/>
    <property type="match status" value="2"/>
</dbReference>
<dbReference type="PANTHER" id="PTHR10039:SF14">
    <property type="entry name" value="NACHT DOMAIN-CONTAINING PROTEIN"/>
    <property type="match status" value="1"/>
</dbReference>
<proteinExistence type="predicted"/>
<dbReference type="PROSITE" id="PS50297">
    <property type="entry name" value="ANK_REP_REGION"/>
    <property type="match status" value="3"/>
</dbReference>
<dbReference type="InterPro" id="IPR036770">
    <property type="entry name" value="Ankyrin_rpt-contain_sf"/>
</dbReference>
<keyword evidence="6" id="KW-1185">Reference proteome</keyword>
<feature type="repeat" description="ANK" evidence="2">
    <location>
        <begin position="867"/>
        <end position="900"/>
    </location>
</feature>
<evidence type="ECO:0000259" key="3">
    <source>
        <dbReference type="Pfam" id="PF22939"/>
    </source>
</evidence>
<gene>
    <name evidence="5" type="ORF">B0J11DRAFT_596475</name>
</gene>
<dbReference type="Gene3D" id="3.40.50.300">
    <property type="entry name" value="P-loop containing nucleotide triphosphate hydrolases"/>
    <property type="match status" value="1"/>
</dbReference>
<dbReference type="PANTHER" id="PTHR10039">
    <property type="entry name" value="AMELOGENIN"/>
    <property type="match status" value="1"/>
</dbReference>
<comment type="caution">
    <text evidence="5">The sequence shown here is derived from an EMBL/GenBank/DDBJ whole genome shotgun (WGS) entry which is preliminary data.</text>
</comment>
<accession>A0A9P9EDD8</accession>
<evidence type="ECO:0000313" key="6">
    <source>
        <dbReference type="Proteomes" id="UP000700596"/>
    </source>
</evidence>
<protein>
    <submittedName>
        <fullName evidence="5">Ankyrin repeat-containing domain protein</fullName>
    </submittedName>
</protein>
<dbReference type="EMBL" id="JAGMWT010000002">
    <property type="protein sequence ID" value="KAH7135428.1"/>
    <property type="molecule type" value="Genomic_DNA"/>
</dbReference>
<feature type="repeat" description="ANK" evidence="2">
    <location>
        <begin position="597"/>
        <end position="629"/>
    </location>
</feature>
<reference evidence="5" key="1">
    <citation type="journal article" date="2021" name="Nat. Commun.">
        <title>Genetic determinants of endophytism in the Arabidopsis root mycobiome.</title>
        <authorList>
            <person name="Mesny F."/>
            <person name="Miyauchi S."/>
            <person name="Thiergart T."/>
            <person name="Pickel B."/>
            <person name="Atanasova L."/>
            <person name="Karlsson M."/>
            <person name="Huettel B."/>
            <person name="Barry K.W."/>
            <person name="Haridas S."/>
            <person name="Chen C."/>
            <person name="Bauer D."/>
            <person name="Andreopoulos W."/>
            <person name="Pangilinan J."/>
            <person name="LaButti K."/>
            <person name="Riley R."/>
            <person name="Lipzen A."/>
            <person name="Clum A."/>
            <person name="Drula E."/>
            <person name="Henrissat B."/>
            <person name="Kohler A."/>
            <person name="Grigoriev I.V."/>
            <person name="Martin F.M."/>
            <person name="Hacquard S."/>
        </authorList>
    </citation>
    <scope>NUCLEOTIDE SEQUENCE</scope>
    <source>
        <strain evidence="5">MPI-CAGE-CH-0243</strain>
    </source>
</reference>
<evidence type="ECO:0000259" key="4">
    <source>
        <dbReference type="Pfam" id="PF24883"/>
    </source>
</evidence>
<dbReference type="Pfam" id="PF00023">
    <property type="entry name" value="Ank"/>
    <property type="match status" value="1"/>
</dbReference>
<dbReference type="SMART" id="SM00248">
    <property type="entry name" value="ANK"/>
    <property type="match status" value="9"/>
</dbReference>
<feature type="domain" description="Nephrocystin 3-like N-terminal" evidence="4">
    <location>
        <begin position="80"/>
        <end position="253"/>
    </location>
</feature>
<dbReference type="Pfam" id="PF22939">
    <property type="entry name" value="WHD_GPIID"/>
    <property type="match status" value="1"/>
</dbReference>
<evidence type="ECO:0000256" key="1">
    <source>
        <dbReference type="ARBA" id="ARBA00022737"/>
    </source>
</evidence>
<dbReference type="Pfam" id="PF12796">
    <property type="entry name" value="Ank_2"/>
    <property type="match status" value="2"/>
</dbReference>
<name>A0A9P9EDD8_9PLEO</name>
<dbReference type="SUPFAM" id="SSF52540">
    <property type="entry name" value="P-loop containing nucleoside triphosphate hydrolases"/>
    <property type="match status" value="1"/>
</dbReference>
<keyword evidence="1" id="KW-0677">Repeat</keyword>
<sequence>MASASTLQQEIADVSAENNSVAIVGNVAANRDVNINWAATANPRDAIQNATKECLDALYLTNPEDDREVLCSAKGTRVAGTCEWISEHKTYNEWLHGNTSYLWISGGPGKGKTMMSIYLTETIPQTFQGRKDEHLLYYFCRHQDEKCNTAITILRSLIHQIVSKCPELVKHALPRFDSPVKRQDTLSSLDALWVIFKALVTDPGLCTILCLIDGLDECDEKSQHLLLQKFWNYFYPPDASSESNRFRLAIVSREIVYLNKCPNIIKLDPDNQKMIASDIGRFVSDRVMELTKSIPYDNDSQDSHNYHPEQYVYAKLLQKSGGTFLWVGMVMNILLRLVTWTEVIQELQDLPEGLSEIYSRMLRDIPSGNKETTSRILRWVTLALRPLNIKEIASAVDFQPMSGPISDKVQMKEAIVRCGQILKIHDDYVYFVHNSAQEYMLRTEHHSGEGLEWARIQTTDGHLELTQRCLALISQSFHENWDDDISVSDSTFHKLPAPGLLTYAIFDWPSHAKRCLSLVKIIVDQYESFFAPESIPRTHWWKIYYRLPQETDSSQPLLHVLCYLGIFPLIEATLVRESMGYRVDSGVDRTINKQDVRGNTALHIAVSRNNHAAVRLLIGYGADSNIQNKNGRTALHEASVRDTKMTQLLVDRGAELDIQNMNGQTALHLTTSVRNLTRMNILLNHGADPNTRDRNGITVLRSIIDNRLGNSEEVMQQLIERGVDLKIIDGEKNSLLHVQPHLSEKVIRQAVGLGLDINGKNANGETPLHIAAWVCSQGVPLLVELGADIHAQDRSGQTPFDRACARNSAKISDLFVNKRADPTNIDVLNKRSPYGQTTLHDSAKYGRNHAVEFFINSKVDLEVKNFHGLTALQEVVLRHGRIEIIKLLVEGGANMEVENQYGRTVLSRAASLGMTENVRLLLGLGADLGAKDKKGQTALQIAIGK</sequence>
<dbReference type="InterPro" id="IPR054471">
    <property type="entry name" value="GPIID_WHD"/>
</dbReference>
<dbReference type="InterPro" id="IPR002110">
    <property type="entry name" value="Ankyrin_rpt"/>
</dbReference>
<dbReference type="PROSITE" id="PS50088">
    <property type="entry name" value="ANK_REPEAT"/>
    <property type="match status" value="6"/>
</dbReference>
<feature type="repeat" description="ANK" evidence="2">
    <location>
        <begin position="763"/>
        <end position="794"/>
    </location>
</feature>
<feature type="repeat" description="ANK" evidence="2">
    <location>
        <begin position="834"/>
        <end position="866"/>
    </location>
</feature>
<evidence type="ECO:0000256" key="2">
    <source>
        <dbReference type="PROSITE-ProRule" id="PRU00023"/>
    </source>
</evidence>